<feature type="region of interest" description="Disordered" evidence="1">
    <location>
        <begin position="1"/>
        <end position="44"/>
    </location>
</feature>
<feature type="compositionally biased region" description="Polar residues" evidence="1">
    <location>
        <begin position="1"/>
        <end position="12"/>
    </location>
</feature>
<dbReference type="Proteomes" id="UP001292094">
    <property type="component" value="Unassembled WGS sequence"/>
</dbReference>
<proteinExistence type="predicted"/>
<evidence type="ECO:0000313" key="2">
    <source>
        <dbReference type="EMBL" id="KAK4293122.1"/>
    </source>
</evidence>
<dbReference type="EMBL" id="JAWZYT010004635">
    <property type="protein sequence ID" value="KAK4293122.1"/>
    <property type="molecule type" value="Genomic_DNA"/>
</dbReference>
<comment type="caution">
    <text evidence="2">The sequence shown here is derived from an EMBL/GenBank/DDBJ whole genome shotgun (WGS) entry which is preliminary data.</text>
</comment>
<accession>A0AAE1NPZ5</accession>
<feature type="compositionally biased region" description="Basic residues" evidence="1">
    <location>
        <begin position="22"/>
        <end position="34"/>
    </location>
</feature>
<evidence type="ECO:0000256" key="1">
    <source>
        <dbReference type="SAM" id="MobiDB-lite"/>
    </source>
</evidence>
<reference evidence="2" key="1">
    <citation type="submission" date="2023-11" db="EMBL/GenBank/DDBJ databases">
        <title>Genome assemblies of two species of porcelain crab, Petrolisthes cinctipes and Petrolisthes manimaculis (Anomura: Porcellanidae).</title>
        <authorList>
            <person name="Angst P."/>
        </authorList>
    </citation>
    <scope>NUCLEOTIDE SEQUENCE</scope>
    <source>
        <strain evidence="2">PB745_02</strain>
        <tissue evidence="2">Gill</tissue>
    </source>
</reference>
<dbReference type="AlphaFoldDB" id="A0AAE1NPZ5"/>
<name>A0AAE1NPZ5_9EUCA</name>
<protein>
    <submittedName>
        <fullName evidence="2">Uncharacterized protein</fullName>
    </submittedName>
</protein>
<evidence type="ECO:0000313" key="3">
    <source>
        <dbReference type="Proteomes" id="UP001292094"/>
    </source>
</evidence>
<organism evidence="2 3">
    <name type="scientific">Petrolisthes manimaculis</name>
    <dbReference type="NCBI Taxonomy" id="1843537"/>
    <lineage>
        <taxon>Eukaryota</taxon>
        <taxon>Metazoa</taxon>
        <taxon>Ecdysozoa</taxon>
        <taxon>Arthropoda</taxon>
        <taxon>Crustacea</taxon>
        <taxon>Multicrustacea</taxon>
        <taxon>Malacostraca</taxon>
        <taxon>Eumalacostraca</taxon>
        <taxon>Eucarida</taxon>
        <taxon>Decapoda</taxon>
        <taxon>Pleocyemata</taxon>
        <taxon>Anomura</taxon>
        <taxon>Galatheoidea</taxon>
        <taxon>Porcellanidae</taxon>
        <taxon>Petrolisthes</taxon>
    </lineage>
</organism>
<gene>
    <name evidence="2" type="ORF">Pmani_034156</name>
</gene>
<sequence length="95" mass="10956">MHRQQMCNNNTNSRRHQEGKRSIKNTKKTGRRIPYKHDYQPTNQHLCMANRREGGREGKGSLYKEKIVEEIIVRVDGKTSSSLYPSHVSSPSCIS</sequence>
<keyword evidence="3" id="KW-1185">Reference proteome</keyword>